<dbReference type="Proteomes" id="UP001165060">
    <property type="component" value="Unassembled WGS sequence"/>
</dbReference>
<dbReference type="Pfam" id="PF00787">
    <property type="entry name" value="PX"/>
    <property type="match status" value="1"/>
</dbReference>
<organism evidence="2 3">
    <name type="scientific">Tetraparma gracilis</name>
    <dbReference type="NCBI Taxonomy" id="2962635"/>
    <lineage>
        <taxon>Eukaryota</taxon>
        <taxon>Sar</taxon>
        <taxon>Stramenopiles</taxon>
        <taxon>Ochrophyta</taxon>
        <taxon>Bolidophyceae</taxon>
        <taxon>Parmales</taxon>
        <taxon>Triparmaceae</taxon>
        <taxon>Tetraparma</taxon>
    </lineage>
</organism>
<name>A0ABQ6MMM8_9STRA</name>
<evidence type="ECO:0000259" key="1">
    <source>
        <dbReference type="Pfam" id="PF00787"/>
    </source>
</evidence>
<comment type="caution">
    <text evidence="2">The sequence shown here is derived from an EMBL/GenBank/DDBJ whole genome shotgun (WGS) entry which is preliminary data.</text>
</comment>
<dbReference type="InterPro" id="IPR001683">
    <property type="entry name" value="PX_dom"/>
</dbReference>
<keyword evidence="3" id="KW-1185">Reference proteome</keyword>
<dbReference type="EMBL" id="BRYB01005814">
    <property type="protein sequence ID" value="GMI29321.1"/>
    <property type="molecule type" value="Genomic_DNA"/>
</dbReference>
<dbReference type="SUPFAM" id="SSF64268">
    <property type="entry name" value="PX domain"/>
    <property type="match status" value="1"/>
</dbReference>
<proteinExistence type="predicted"/>
<sequence>MSMFSRHTGTQSCTWTADLTNGPSTGRRTTSLSITLRHNTLSGSRQLLCDGAPVPGTRGRSSLLSKSDVWAKVQRPDGGGEVQVIVVITPDLTTTKLFSYKCSIDGAEVPAAQSSAFAKGGGAALPAQPVLQLALQFCTEYRIDRDPTGNRIVRYRIAGSLLSPAAGSVSKQGPEQWFRFSEMSNIANIVRSSYKSTHLSSSFPSFPSRCLDPRVDQYSVEFLRERAANLESFWRVLCGIPRIERSADLLRFLALPVNEGLSV</sequence>
<evidence type="ECO:0000313" key="2">
    <source>
        <dbReference type="EMBL" id="GMI29321.1"/>
    </source>
</evidence>
<evidence type="ECO:0000313" key="3">
    <source>
        <dbReference type="Proteomes" id="UP001165060"/>
    </source>
</evidence>
<protein>
    <recommendedName>
        <fullName evidence="1">PX domain-containing protein</fullName>
    </recommendedName>
</protein>
<feature type="domain" description="PX" evidence="1">
    <location>
        <begin position="179"/>
        <end position="253"/>
    </location>
</feature>
<gene>
    <name evidence="2" type="ORF">TeGR_g8425</name>
</gene>
<dbReference type="Gene3D" id="3.30.1520.10">
    <property type="entry name" value="Phox-like domain"/>
    <property type="match status" value="1"/>
</dbReference>
<reference evidence="2 3" key="1">
    <citation type="journal article" date="2023" name="Commun. Biol.">
        <title>Genome analysis of Parmales, the sister group of diatoms, reveals the evolutionary specialization of diatoms from phago-mixotrophs to photoautotrophs.</title>
        <authorList>
            <person name="Ban H."/>
            <person name="Sato S."/>
            <person name="Yoshikawa S."/>
            <person name="Yamada K."/>
            <person name="Nakamura Y."/>
            <person name="Ichinomiya M."/>
            <person name="Sato N."/>
            <person name="Blanc-Mathieu R."/>
            <person name="Endo H."/>
            <person name="Kuwata A."/>
            <person name="Ogata H."/>
        </authorList>
    </citation>
    <scope>NUCLEOTIDE SEQUENCE [LARGE SCALE GENOMIC DNA]</scope>
</reference>
<dbReference type="InterPro" id="IPR036871">
    <property type="entry name" value="PX_dom_sf"/>
</dbReference>
<accession>A0ABQ6MMM8</accession>